<feature type="domain" description="VWFA" evidence="2">
    <location>
        <begin position="155"/>
        <end position="343"/>
    </location>
</feature>
<evidence type="ECO:0000259" key="2">
    <source>
        <dbReference type="PROSITE" id="PS50234"/>
    </source>
</evidence>
<sequence length="457" mass="51721">MLIIFILFLAACSNNQDEPDQVNSDNDDAQVSANAEDDEKDDASNKSDEEEPELDIEPLPETYEELAAKPVGEHHDFTFNLNDEDIQRMLDTFNDLPELPEDASNEELDYYYQELLKKVQQEYKGPEEAIKQLRFQSIGNPEQADSRYQFKENLNVEILLDASGSMAAEVNGDVKMDAAKESILQFVESLPDDAKVGIRVYGHEGSSKEADKPLSCSSSEIIYPISSYEKSSFQTALDGVTPSGWTPIELALTEAQKDLSEFDGANNTNIVYLVSDGVSTCEDQPVEAAKQLYDSNIEPIVNVIGFDVDNEGQNQLREIADVTEGIYTYAADGNELSDELAKVSDLAETWEKWKEQGEQSLDYKRVNNSLDIFVYITEEKSKTTREKSIINLIVSQMAQNEKISNEARDYLQQKNTEYHDWIREEIDQFNEELKALNEKSYSEALQTLEEKYQTNAQ</sequence>
<feature type="compositionally biased region" description="Acidic residues" evidence="1">
    <location>
        <begin position="48"/>
        <end position="57"/>
    </location>
</feature>
<evidence type="ECO:0000313" key="4">
    <source>
        <dbReference type="Proteomes" id="UP000679247"/>
    </source>
</evidence>
<name>A0ABX8FHV1_9BACI</name>
<dbReference type="Pfam" id="PF13519">
    <property type="entry name" value="VWA_2"/>
    <property type="match status" value="1"/>
</dbReference>
<reference evidence="3 4" key="1">
    <citation type="submission" date="2021-03" db="EMBL/GenBank/DDBJ databases">
        <title>The first data on the complete genome of the tetrodotoxin-producing bacterium.</title>
        <authorList>
            <person name="Melnikova D.I."/>
            <person name="Nijland R."/>
            <person name="Magarlamov T.Y."/>
        </authorList>
    </citation>
    <scope>NUCLEOTIDE SEQUENCE [LARGE SCALE GENOMIC DNA]</scope>
    <source>
        <strain evidence="3 4">1839</strain>
    </source>
</reference>
<dbReference type="EMBL" id="CP071709">
    <property type="protein sequence ID" value="QVY63609.1"/>
    <property type="molecule type" value="Genomic_DNA"/>
</dbReference>
<dbReference type="InterPro" id="IPR002035">
    <property type="entry name" value="VWF_A"/>
</dbReference>
<dbReference type="Proteomes" id="UP000679247">
    <property type="component" value="Chromosome"/>
</dbReference>
<gene>
    <name evidence="3" type="ORF">J1899_02505</name>
</gene>
<proteinExistence type="predicted"/>
<dbReference type="InterPro" id="IPR036465">
    <property type="entry name" value="vWFA_dom_sf"/>
</dbReference>
<protein>
    <submittedName>
        <fullName evidence="3">VWA domain-containing protein</fullName>
    </submittedName>
</protein>
<keyword evidence="4" id="KW-1185">Reference proteome</keyword>
<accession>A0ABX8FHV1</accession>
<organism evidence="3 4">
    <name type="scientific">Cytobacillus gottheilii</name>
    <dbReference type="NCBI Taxonomy" id="859144"/>
    <lineage>
        <taxon>Bacteria</taxon>
        <taxon>Bacillati</taxon>
        <taxon>Bacillota</taxon>
        <taxon>Bacilli</taxon>
        <taxon>Bacillales</taxon>
        <taxon>Bacillaceae</taxon>
        <taxon>Cytobacillus</taxon>
    </lineage>
</organism>
<dbReference type="SMART" id="SM00327">
    <property type="entry name" value="VWA"/>
    <property type="match status" value="1"/>
</dbReference>
<dbReference type="PROSITE" id="PS50234">
    <property type="entry name" value="VWFA"/>
    <property type="match status" value="1"/>
</dbReference>
<dbReference type="SUPFAM" id="SSF53300">
    <property type="entry name" value="vWA-like"/>
    <property type="match status" value="1"/>
</dbReference>
<feature type="region of interest" description="Disordered" evidence="1">
    <location>
        <begin position="16"/>
        <end position="57"/>
    </location>
</feature>
<dbReference type="Gene3D" id="3.40.50.410">
    <property type="entry name" value="von Willebrand factor, type A domain"/>
    <property type="match status" value="1"/>
</dbReference>
<evidence type="ECO:0000256" key="1">
    <source>
        <dbReference type="SAM" id="MobiDB-lite"/>
    </source>
</evidence>
<evidence type="ECO:0000313" key="3">
    <source>
        <dbReference type="EMBL" id="QVY63609.1"/>
    </source>
</evidence>
<feature type="compositionally biased region" description="Acidic residues" evidence="1">
    <location>
        <begin position="17"/>
        <end position="28"/>
    </location>
</feature>